<dbReference type="GO" id="GO:0003677">
    <property type="term" value="F:DNA binding"/>
    <property type="evidence" value="ECO:0007669"/>
    <property type="project" value="InterPro"/>
</dbReference>
<evidence type="ECO:0000313" key="1">
    <source>
        <dbReference type="EMBL" id="NHB98758.1"/>
    </source>
</evidence>
<sequence length="64" mass="7456">MKKIVAHVFGDRSGKTLEKLLALLSPFDVRFYCTDDFSPYNRRHPEEKHIVGKYFTPNVSKEPT</sequence>
<dbReference type="GO" id="GO:0006313">
    <property type="term" value="P:DNA transposition"/>
    <property type="evidence" value="ECO:0007669"/>
    <property type="project" value="InterPro"/>
</dbReference>
<proteinExistence type="predicted"/>
<name>A0A7X5QQN7_9GAMM</name>
<dbReference type="EMBL" id="PUJV01000070">
    <property type="protein sequence ID" value="NHB98758.1"/>
    <property type="molecule type" value="Genomic_DNA"/>
</dbReference>
<protein>
    <recommendedName>
        <fullName evidence="3">Transposase</fullName>
    </recommendedName>
</protein>
<dbReference type="AlphaFoldDB" id="A0A7X5QQN7"/>
<dbReference type="Proteomes" id="UP000547931">
    <property type="component" value="Unassembled WGS sequence"/>
</dbReference>
<comment type="caution">
    <text evidence="1">The sequence shown here is derived from an EMBL/GenBank/DDBJ whole genome shotgun (WGS) entry which is preliminary data.</text>
</comment>
<dbReference type="InterPro" id="IPR005063">
    <property type="entry name" value="Transposase_27"/>
</dbReference>
<accession>A0A7X5QQN7</accession>
<evidence type="ECO:0000313" key="2">
    <source>
        <dbReference type="Proteomes" id="UP000547931"/>
    </source>
</evidence>
<dbReference type="GO" id="GO:0004803">
    <property type="term" value="F:transposase activity"/>
    <property type="evidence" value="ECO:0007669"/>
    <property type="project" value="InterPro"/>
</dbReference>
<reference evidence="1 2" key="1">
    <citation type="submission" date="2018-02" db="EMBL/GenBank/DDBJ databases">
        <authorList>
            <person name="Machado R.A."/>
        </authorList>
    </citation>
    <scope>NUCLEOTIDE SEQUENCE [LARGE SCALE GENOMIC DNA]</scope>
    <source>
        <strain evidence="1 2">DSM 23271</strain>
    </source>
</reference>
<keyword evidence="2" id="KW-1185">Reference proteome</keyword>
<dbReference type="Pfam" id="PF03400">
    <property type="entry name" value="DDE_Tnp_IS1"/>
    <property type="match status" value="1"/>
</dbReference>
<organism evidence="1 2">
    <name type="scientific">Photorhabdus stackebrandtii</name>
    <dbReference type="NCBI Taxonomy" id="1123042"/>
    <lineage>
        <taxon>Bacteria</taxon>
        <taxon>Pseudomonadati</taxon>
        <taxon>Pseudomonadota</taxon>
        <taxon>Gammaproteobacteria</taxon>
        <taxon>Enterobacterales</taxon>
        <taxon>Morganellaceae</taxon>
        <taxon>Photorhabdus</taxon>
    </lineage>
</organism>
<evidence type="ECO:0008006" key="3">
    <source>
        <dbReference type="Google" id="ProtNLM"/>
    </source>
</evidence>
<gene>
    <name evidence="1" type="ORF">C5470_21575</name>
</gene>